<dbReference type="EMBL" id="JAPMOS010000009">
    <property type="protein sequence ID" value="KAJ4461027.1"/>
    <property type="molecule type" value="Genomic_DNA"/>
</dbReference>
<proteinExistence type="predicted"/>
<accession>A0ABQ8UTH0</accession>
<evidence type="ECO:0000256" key="1">
    <source>
        <dbReference type="SAM" id="MobiDB-lite"/>
    </source>
</evidence>
<name>A0ABQ8UTH0_9EUKA</name>
<dbReference type="Proteomes" id="UP001141327">
    <property type="component" value="Unassembled WGS sequence"/>
</dbReference>
<feature type="compositionally biased region" description="Low complexity" evidence="1">
    <location>
        <begin position="58"/>
        <end position="68"/>
    </location>
</feature>
<organism evidence="2 3">
    <name type="scientific">Paratrimastix pyriformis</name>
    <dbReference type="NCBI Taxonomy" id="342808"/>
    <lineage>
        <taxon>Eukaryota</taxon>
        <taxon>Metamonada</taxon>
        <taxon>Preaxostyla</taxon>
        <taxon>Paratrimastigidae</taxon>
        <taxon>Paratrimastix</taxon>
    </lineage>
</organism>
<protein>
    <submittedName>
        <fullName evidence="2">Uncharacterized protein</fullName>
    </submittedName>
</protein>
<sequence>MLFGFCVGPQGAPPGLGLECLWVRVSSLPTQPGGASELRSPPRGSARACGISNSWALPTTPQARQTQPPGRPLGALRTG</sequence>
<evidence type="ECO:0000313" key="3">
    <source>
        <dbReference type="Proteomes" id="UP001141327"/>
    </source>
</evidence>
<evidence type="ECO:0000313" key="2">
    <source>
        <dbReference type="EMBL" id="KAJ4461027.1"/>
    </source>
</evidence>
<gene>
    <name evidence="2" type="ORF">PAPYR_2464</name>
</gene>
<reference evidence="2" key="1">
    <citation type="journal article" date="2022" name="bioRxiv">
        <title>Genomics of Preaxostyla Flagellates Illuminates Evolutionary Transitions and the Path Towards Mitochondrial Loss.</title>
        <authorList>
            <person name="Novak L.V.F."/>
            <person name="Treitli S.C."/>
            <person name="Pyrih J."/>
            <person name="Halakuc P."/>
            <person name="Pipaliya S.V."/>
            <person name="Vacek V."/>
            <person name="Brzon O."/>
            <person name="Soukal P."/>
            <person name="Eme L."/>
            <person name="Dacks J.B."/>
            <person name="Karnkowska A."/>
            <person name="Elias M."/>
            <person name="Hampl V."/>
        </authorList>
    </citation>
    <scope>NUCLEOTIDE SEQUENCE</scope>
    <source>
        <strain evidence="2">RCP-MX</strain>
    </source>
</reference>
<keyword evidence="3" id="KW-1185">Reference proteome</keyword>
<comment type="caution">
    <text evidence="2">The sequence shown here is derived from an EMBL/GenBank/DDBJ whole genome shotgun (WGS) entry which is preliminary data.</text>
</comment>
<feature type="region of interest" description="Disordered" evidence="1">
    <location>
        <begin position="29"/>
        <end position="79"/>
    </location>
</feature>